<dbReference type="AlphaFoldDB" id="A0A376ZVR2"/>
<dbReference type="GO" id="GO:0030288">
    <property type="term" value="C:outer membrane-bounded periplasmic space"/>
    <property type="evidence" value="ECO:0007669"/>
    <property type="project" value="InterPro"/>
</dbReference>
<comment type="subcellular location">
    <subcellularLocation>
        <location evidence="2">Bacterial flagellum basal body</location>
    </subcellularLocation>
</comment>
<dbReference type="PANTHER" id="PTHR30381:SF0">
    <property type="entry name" value="FLAGELLAR P-RING PROTEIN"/>
    <property type="match status" value="1"/>
</dbReference>
<comment type="similarity">
    <text evidence="3">Belongs to the FlgI family.</text>
</comment>
<evidence type="ECO:0000256" key="6">
    <source>
        <dbReference type="ARBA" id="ARBA00023143"/>
    </source>
</evidence>
<evidence type="ECO:0000313" key="7">
    <source>
        <dbReference type="EMBL" id="STK81712.1"/>
    </source>
</evidence>
<evidence type="ECO:0000256" key="5">
    <source>
        <dbReference type="ARBA" id="ARBA00022729"/>
    </source>
</evidence>
<evidence type="ECO:0000256" key="3">
    <source>
        <dbReference type="ARBA" id="ARBA00008994"/>
    </source>
</evidence>
<accession>A0A376ZVR2</accession>
<dbReference type="PANTHER" id="PTHR30381">
    <property type="entry name" value="FLAGELLAR P-RING PERIPLASMIC PROTEIN FLGI"/>
    <property type="match status" value="1"/>
</dbReference>
<proteinExistence type="inferred from homology"/>
<organism evidence="7 8">
    <name type="scientific">Escherichia coli</name>
    <dbReference type="NCBI Taxonomy" id="562"/>
    <lineage>
        <taxon>Bacteria</taxon>
        <taxon>Pseudomonadati</taxon>
        <taxon>Pseudomonadota</taxon>
        <taxon>Gammaproteobacteria</taxon>
        <taxon>Enterobacterales</taxon>
        <taxon>Enterobacteriaceae</taxon>
        <taxon>Escherichia</taxon>
    </lineage>
</organism>
<dbReference type="Proteomes" id="UP000255543">
    <property type="component" value="Unassembled WGS sequence"/>
</dbReference>
<evidence type="ECO:0000256" key="1">
    <source>
        <dbReference type="ARBA" id="ARBA00002591"/>
    </source>
</evidence>
<reference evidence="7 8" key="1">
    <citation type="submission" date="2018-06" db="EMBL/GenBank/DDBJ databases">
        <authorList>
            <consortium name="Pathogen Informatics"/>
            <person name="Doyle S."/>
        </authorList>
    </citation>
    <scope>NUCLEOTIDE SEQUENCE [LARGE SCALE GENOMIC DNA]</scope>
    <source>
        <strain evidence="7 8">NCTC8179</strain>
    </source>
</reference>
<evidence type="ECO:0000313" key="8">
    <source>
        <dbReference type="Proteomes" id="UP000255543"/>
    </source>
</evidence>
<dbReference type="InterPro" id="IPR001782">
    <property type="entry name" value="Flag_FlgI"/>
</dbReference>
<comment type="function">
    <text evidence="1">Assembles around the rod to form the L-ring and probably protects the motor/basal body from shearing forces during rotation.</text>
</comment>
<keyword evidence="5" id="KW-0732">Signal</keyword>
<gene>
    <name evidence="7" type="primary">flgI</name>
    <name evidence="7" type="ORF">NCTC8179_02860</name>
</gene>
<evidence type="ECO:0000256" key="2">
    <source>
        <dbReference type="ARBA" id="ARBA00004117"/>
    </source>
</evidence>
<dbReference type="GO" id="GO:0009428">
    <property type="term" value="C:bacterial-type flagellum basal body, distal rod, P ring"/>
    <property type="evidence" value="ECO:0007669"/>
    <property type="project" value="InterPro"/>
</dbReference>
<sequence length="150" mass="16148">MAQQIADTINRVRGYGSATALDARTIQVRVPSGNSSQVRFLADIQNMQVNVTPQDAKVVINSRTGSVVMNREVTLDSCAVAQGNLSVTVNRQANVSQPDTRLVVDRLWLLHKRRSIYRQSGGSLQSVRSSASLNNVVRALNALGATADGS</sequence>
<comment type="subunit">
    <text evidence="4">The basal body constitutes a major portion of the flagellar organelle and consists of four rings (L,P,S, and M) mounted on a central rod.</text>
</comment>
<dbReference type="EMBL" id="UGEB01000001">
    <property type="protein sequence ID" value="STK81712.1"/>
    <property type="molecule type" value="Genomic_DNA"/>
</dbReference>
<name>A0A376ZVR2_ECOLX</name>
<dbReference type="GO" id="GO:0071973">
    <property type="term" value="P:bacterial-type flagellum-dependent cell motility"/>
    <property type="evidence" value="ECO:0007669"/>
    <property type="project" value="InterPro"/>
</dbReference>
<protein>
    <submittedName>
        <fullName evidence="7">Flagellar P-ring protein</fullName>
    </submittedName>
</protein>
<keyword evidence="7" id="KW-0969">Cilium</keyword>
<keyword evidence="7" id="KW-0966">Cell projection</keyword>
<evidence type="ECO:0000256" key="4">
    <source>
        <dbReference type="ARBA" id="ARBA00011439"/>
    </source>
</evidence>
<dbReference type="Pfam" id="PF02119">
    <property type="entry name" value="FlgI"/>
    <property type="match status" value="1"/>
</dbReference>
<keyword evidence="6" id="KW-0975">Bacterial flagellum</keyword>
<dbReference type="GO" id="GO:0005198">
    <property type="term" value="F:structural molecule activity"/>
    <property type="evidence" value="ECO:0007669"/>
    <property type="project" value="InterPro"/>
</dbReference>
<keyword evidence="7" id="KW-0282">Flagellum</keyword>